<dbReference type="Proteomes" id="UP000233248">
    <property type="component" value="Unassembled WGS sequence"/>
</dbReference>
<keyword evidence="1" id="KW-0489">Methyltransferase</keyword>
<accession>A0A2N1J4N5</accession>
<feature type="transmembrane region" description="Helical" evidence="4">
    <location>
        <begin position="76"/>
        <end position="96"/>
    </location>
</feature>
<keyword evidence="3" id="KW-0949">S-adenosyl-L-methionine</keyword>
<evidence type="ECO:0000256" key="2">
    <source>
        <dbReference type="ARBA" id="ARBA00022679"/>
    </source>
</evidence>
<feature type="transmembrane region" description="Helical" evidence="4">
    <location>
        <begin position="6"/>
        <end position="27"/>
    </location>
</feature>
<protein>
    <submittedName>
        <fullName evidence="5">Uncharacterized protein</fullName>
    </submittedName>
</protein>
<sequence length="174" mass="20357">MMFEFYLLTFLLIIVCFIVIASLKIGISPMPSSKASQKIILEYLKQLNNSNTIIDLGSGFGTLSIYLAVNFPNRKIIGYELSFFPWLISIILKKLLRLKNLHFYKKDFLKENIKDATLVCYLYFEGMKRLENKLFEDSINTVIISNTFSFLNIKHKKKVYTSNLYQTPIYLYMT</sequence>
<dbReference type="KEGG" id="ahs:AHALO_1042"/>
<dbReference type="InterPro" id="IPR026170">
    <property type="entry name" value="FAM173A/B"/>
</dbReference>
<comment type="caution">
    <text evidence="5">The sequence shown here is derived from an EMBL/GenBank/DDBJ whole genome shotgun (WGS) entry which is preliminary data.</text>
</comment>
<proteinExistence type="predicted"/>
<name>A0A2N1J4N5_9BACT</name>
<dbReference type="OrthoDB" id="5510758at2"/>
<keyword evidence="2" id="KW-0808">Transferase</keyword>
<dbReference type="Gene3D" id="3.40.50.150">
    <property type="entry name" value="Vaccinia Virus protein VP39"/>
    <property type="match status" value="1"/>
</dbReference>
<dbReference type="AlphaFoldDB" id="A0A2N1J4N5"/>
<evidence type="ECO:0000256" key="1">
    <source>
        <dbReference type="ARBA" id="ARBA00022603"/>
    </source>
</evidence>
<organism evidence="5 6">
    <name type="scientific">Malaciobacter halophilus</name>
    <dbReference type="NCBI Taxonomy" id="197482"/>
    <lineage>
        <taxon>Bacteria</taxon>
        <taxon>Pseudomonadati</taxon>
        <taxon>Campylobacterota</taxon>
        <taxon>Epsilonproteobacteria</taxon>
        <taxon>Campylobacterales</taxon>
        <taxon>Arcobacteraceae</taxon>
        <taxon>Malaciobacter</taxon>
    </lineage>
</organism>
<dbReference type="EMBL" id="NXIF01000015">
    <property type="protein sequence ID" value="PKI81474.1"/>
    <property type="molecule type" value="Genomic_DNA"/>
</dbReference>
<keyword evidence="4" id="KW-1133">Transmembrane helix</keyword>
<dbReference type="PANTHER" id="PTHR13610:SF11">
    <property type="entry name" value="METHYLTRANSFERASE DOMAIN-CONTAINING PROTEIN"/>
    <property type="match status" value="1"/>
</dbReference>
<evidence type="ECO:0000313" key="6">
    <source>
        <dbReference type="Proteomes" id="UP000233248"/>
    </source>
</evidence>
<dbReference type="GO" id="GO:0016279">
    <property type="term" value="F:protein-lysine N-methyltransferase activity"/>
    <property type="evidence" value="ECO:0007669"/>
    <property type="project" value="InterPro"/>
</dbReference>
<keyword evidence="4" id="KW-0472">Membrane</keyword>
<dbReference type="RefSeq" id="WP_101184021.1">
    <property type="nucleotide sequence ID" value="NZ_CP031218.1"/>
</dbReference>
<gene>
    <name evidence="5" type="ORF">CP960_04155</name>
</gene>
<evidence type="ECO:0000313" key="5">
    <source>
        <dbReference type="EMBL" id="PKI81474.1"/>
    </source>
</evidence>
<dbReference type="PANTHER" id="PTHR13610">
    <property type="entry name" value="METHYLTRANSFERASE DOMAIN-CONTAINING PROTEIN"/>
    <property type="match status" value="1"/>
</dbReference>
<evidence type="ECO:0000256" key="4">
    <source>
        <dbReference type="SAM" id="Phobius"/>
    </source>
</evidence>
<dbReference type="GO" id="GO:0032259">
    <property type="term" value="P:methylation"/>
    <property type="evidence" value="ECO:0007669"/>
    <property type="project" value="UniProtKB-KW"/>
</dbReference>
<keyword evidence="6" id="KW-1185">Reference proteome</keyword>
<dbReference type="SUPFAM" id="SSF53335">
    <property type="entry name" value="S-adenosyl-L-methionine-dependent methyltransferases"/>
    <property type="match status" value="1"/>
</dbReference>
<keyword evidence="4" id="KW-0812">Transmembrane</keyword>
<reference evidence="5 6" key="1">
    <citation type="submission" date="2017-09" db="EMBL/GenBank/DDBJ databases">
        <title>Genomics of the genus Arcobacter.</title>
        <authorList>
            <person name="Perez-Cataluna A."/>
            <person name="Figueras M.J."/>
            <person name="Salas-Masso N."/>
        </authorList>
    </citation>
    <scope>NUCLEOTIDE SEQUENCE [LARGE SCALE GENOMIC DNA]</scope>
    <source>
        <strain evidence="5 6">DSM 18005</strain>
    </source>
</reference>
<dbReference type="InterPro" id="IPR029063">
    <property type="entry name" value="SAM-dependent_MTases_sf"/>
</dbReference>
<evidence type="ECO:0000256" key="3">
    <source>
        <dbReference type="ARBA" id="ARBA00022691"/>
    </source>
</evidence>